<proteinExistence type="inferred from homology"/>
<evidence type="ECO:0000313" key="8">
    <source>
        <dbReference type="EMBL" id="CDQ61571.1"/>
    </source>
</evidence>
<feature type="domain" description="Neutral/alkaline non-lysosomal ceramidase C-terminal" evidence="7">
    <location>
        <begin position="66"/>
        <end position="233"/>
    </location>
</feature>
<dbReference type="GO" id="GO:0017040">
    <property type="term" value="F:N-acylsphingosine amidohydrolase activity"/>
    <property type="evidence" value="ECO:0007669"/>
    <property type="project" value="UniProtKB-EC"/>
</dbReference>
<evidence type="ECO:0000259" key="7">
    <source>
        <dbReference type="Pfam" id="PF17048"/>
    </source>
</evidence>
<evidence type="ECO:0000313" key="9">
    <source>
        <dbReference type="Proteomes" id="UP000193380"/>
    </source>
</evidence>
<dbReference type="PaxDb" id="8022-A0A060W3E4"/>
<sequence>MMLVYVSVDQELEAQGTFSNAEVVVAGLCNIYTHYITTYEEYQIQRYEGASTIYGPHTLSAYIQKFRGLAKAIAEGKEQELPKGPEPPFFKDSQLFSLLPAAAVDKKPINTTFGEVLERVDPEYTVGDVASVTFVAGNPRHSGDIRDKTFVTVEKYHNSTAHWDVVHTDASWETRFHWVKNGAESNATIEWHIPLSAQAGSYRIRHFGHYKQRKGFLETVIIAYEGVSDVFRVSKIK</sequence>
<dbReference type="GO" id="GO:0042759">
    <property type="term" value="P:long-chain fatty acid biosynthetic process"/>
    <property type="evidence" value="ECO:0007669"/>
    <property type="project" value="TreeGrafter"/>
</dbReference>
<organism evidence="8 9">
    <name type="scientific">Oncorhynchus mykiss</name>
    <name type="common">Rainbow trout</name>
    <name type="synonym">Salmo gairdneri</name>
    <dbReference type="NCBI Taxonomy" id="8022"/>
    <lineage>
        <taxon>Eukaryota</taxon>
        <taxon>Metazoa</taxon>
        <taxon>Chordata</taxon>
        <taxon>Craniata</taxon>
        <taxon>Vertebrata</taxon>
        <taxon>Euteleostomi</taxon>
        <taxon>Actinopterygii</taxon>
        <taxon>Neopterygii</taxon>
        <taxon>Teleostei</taxon>
        <taxon>Protacanthopterygii</taxon>
        <taxon>Salmoniformes</taxon>
        <taxon>Salmonidae</taxon>
        <taxon>Salmoninae</taxon>
        <taxon>Oncorhynchus</taxon>
    </lineage>
</organism>
<dbReference type="Gene3D" id="2.60.40.2300">
    <property type="entry name" value="Neutral/alkaline non-lysosomal ceramidase, C-terminal domain"/>
    <property type="match status" value="1"/>
</dbReference>
<gene>
    <name evidence="8" type="ORF">GSONMT00065453001</name>
</gene>
<protein>
    <recommendedName>
        <fullName evidence="3">Neutral ceramidase</fullName>
        <ecNumber evidence="2">3.5.1.23</ecNumber>
    </recommendedName>
</protein>
<dbReference type="GO" id="GO:0005737">
    <property type="term" value="C:cytoplasm"/>
    <property type="evidence" value="ECO:0007669"/>
    <property type="project" value="UniProtKB-ARBA"/>
</dbReference>
<dbReference type="InterPro" id="IPR031329">
    <property type="entry name" value="NEUT/ALK_ceramidase_N"/>
</dbReference>
<dbReference type="GO" id="GO:0046514">
    <property type="term" value="P:ceramide catabolic process"/>
    <property type="evidence" value="ECO:0007669"/>
    <property type="project" value="InterPro"/>
</dbReference>
<dbReference type="AlphaFoldDB" id="A0A060W3E4"/>
<dbReference type="Pfam" id="PF04734">
    <property type="entry name" value="Ceramidase_alk"/>
    <property type="match status" value="1"/>
</dbReference>
<evidence type="ECO:0000256" key="1">
    <source>
        <dbReference type="ARBA" id="ARBA00009835"/>
    </source>
</evidence>
<feature type="domain" description="Neutral/alkaline non-lysosomal ceramidase N-terminal" evidence="6">
    <location>
        <begin position="7"/>
        <end position="64"/>
    </location>
</feature>
<dbReference type="InterPro" id="IPR006823">
    <property type="entry name" value="Ceramidase_alk"/>
</dbReference>
<accession>A0A060W3E4</accession>
<dbReference type="InterPro" id="IPR031331">
    <property type="entry name" value="NEUT/ALK_ceramidase_C"/>
</dbReference>
<dbReference type="EC" id="3.5.1.23" evidence="2"/>
<dbReference type="EMBL" id="FR904384">
    <property type="protein sequence ID" value="CDQ61571.1"/>
    <property type="molecule type" value="Genomic_DNA"/>
</dbReference>
<dbReference type="STRING" id="8022.A0A060W3E4"/>
<evidence type="ECO:0000256" key="2">
    <source>
        <dbReference type="ARBA" id="ARBA00011891"/>
    </source>
</evidence>
<dbReference type="Pfam" id="PF17048">
    <property type="entry name" value="Ceramidse_alk_C"/>
    <property type="match status" value="1"/>
</dbReference>
<reference evidence="8" key="2">
    <citation type="submission" date="2014-03" db="EMBL/GenBank/DDBJ databases">
        <authorList>
            <person name="Genoscope - CEA"/>
        </authorList>
    </citation>
    <scope>NUCLEOTIDE SEQUENCE</scope>
</reference>
<comment type="cofactor">
    <cofactor evidence="5">
        <name>Zn(2+)</name>
        <dbReference type="ChEBI" id="CHEBI:29105"/>
    </cofactor>
    <text evidence="5">Binds 1 zinc ion per subunit.</text>
</comment>
<dbReference type="PANTHER" id="PTHR12670">
    <property type="entry name" value="CERAMIDASE"/>
    <property type="match status" value="1"/>
</dbReference>
<dbReference type="GO" id="GO:0005576">
    <property type="term" value="C:extracellular region"/>
    <property type="evidence" value="ECO:0007669"/>
    <property type="project" value="TreeGrafter"/>
</dbReference>
<reference evidence="8" key="1">
    <citation type="journal article" date="2014" name="Nat. Commun.">
        <title>The rainbow trout genome provides novel insights into evolution after whole-genome duplication in vertebrates.</title>
        <authorList>
            <person name="Berthelot C."/>
            <person name="Brunet F."/>
            <person name="Chalopin D."/>
            <person name="Juanchich A."/>
            <person name="Bernard M."/>
            <person name="Noel B."/>
            <person name="Bento P."/>
            <person name="Da Silva C."/>
            <person name="Labadie K."/>
            <person name="Alberti A."/>
            <person name="Aury J.M."/>
            <person name="Louis A."/>
            <person name="Dehais P."/>
            <person name="Bardou P."/>
            <person name="Montfort J."/>
            <person name="Klopp C."/>
            <person name="Cabau C."/>
            <person name="Gaspin C."/>
            <person name="Thorgaard G.H."/>
            <person name="Boussaha M."/>
            <person name="Quillet E."/>
            <person name="Guyomard R."/>
            <person name="Galiana D."/>
            <person name="Bobe J."/>
            <person name="Volff J.N."/>
            <person name="Genet C."/>
            <person name="Wincker P."/>
            <person name="Jaillon O."/>
            <person name="Roest Crollius H."/>
            <person name="Guiguen Y."/>
        </authorList>
    </citation>
    <scope>NUCLEOTIDE SEQUENCE [LARGE SCALE GENOMIC DNA]</scope>
</reference>
<name>A0A060W3E4_ONCMY</name>
<evidence type="ECO:0000256" key="4">
    <source>
        <dbReference type="ARBA" id="ARBA00022801"/>
    </source>
</evidence>
<dbReference type="InterPro" id="IPR038445">
    <property type="entry name" value="NCDase_C_sf"/>
</dbReference>
<feature type="binding site" evidence="5">
    <location>
        <position position="35"/>
    </location>
    <ligand>
        <name>Zn(2+)</name>
        <dbReference type="ChEBI" id="CHEBI:29105"/>
    </ligand>
</feature>
<dbReference type="FunFam" id="2.60.40.2300:FF:000001">
    <property type="entry name" value="N-acylsphingosine amidohydrolase 2"/>
    <property type="match status" value="1"/>
</dbReference>
<dbReference type="GO" id="GO:0046872">
    <property type="term" value="F:metal ion binding"/>
    <property type="evidence" value="ECO:0007669"/>
    <property type="project" value="UniProtKB-KW"/>
</dbReference>
<evidence type="ECO:0000256" key="5">
    <source>
        <dbReference type="PIRSR" id="PIRSR606823-2"/>
    </source>
</evidence>
<evidence type="ECO:0000259" key="6">
    <source>
        <dbReference type="Pfam" id="PF04734"/>
    </source>
</evidence>
<dbReference type="Proteomes" id="UP000193380">
    <property type="component" value="Unassembled WGS sequence"/>
</dbReference>
<dbReference type="PANTHER" id="PTHR12670:SF1">
    <property type="entry name" value="NEUTRAL CERAMIDASE"/>
    <property type="match status" value="1"/>
</dbReference>
<dbReference type="GO" id="GO:0046512">
    <property type="term" value="P:sphingosine biosynthetic process"/>
    <property type="evidence" value="ECO:0007669"/>
    <property type="project" value="TreeGrafter"/>
</dbReference>
<dbReference type="GO" id="GO:0005886">
    <property type="term" value="C:plasma membrane"/>
    <property type="evidence" value="ECO:0007669"/>
    <property type="project" value="UniProtKB-ARBA"/>
</dbReference>
<evidence type="ECO:0000256" key="3">
    <source>
        <dbReference type="ARBA" id="ARBA00019235"/>
    </source>
</evidence>
<keyword evidence="4" id="KW-0378">Hydrolase</keyword>
<keyword evidence="5" id="KW-0862">Zinc</keyword>
<comment type="similarity">
    <text evidence="1">Belongs to the neutral ceramidase family.</text>
</comment>
<keyword evidence="5" id="KW-0479">Metal-binding</keyword>